<keyword evidence="2" id="KW-0539">Nucleus</keyword>
<comment type="subcellular location">
    <subcellularLocation>
        <location evidence="2">Cytoplasm</location>
    </subcellularLocation>
    <subcellularLocation>
        <location evidence="2">Nucleus</location>
    </subcellularLocation>
</comment>
<name>A0AAW2ZBC8_9EUKA</name>
<dbReference type="Pfam" id="PF13012">
    <property type="entry name" value="MitMem_reg"/>
    <property type="match status" value="1"/>
</dbReference>
<evidence type="ECO:0000256" key="2">
    <source>
        <dbReference type="RuleBase" id="RU367006"/>
    </source>
</evidence>
<dbReference type="CDD" id="cd08063">
    <property type="entry name" value="MPN_CSN6"/>
    <property type="match status" value="1"/>
</dbReference>
<accession>A0AAW2ZBC8</accession>
<comment type="caution">
    <text evidence="4">The sequence shown here is derived from an EMBL/GenBank/DDBJ whole genome shotgun (WGS) entry which is preliminary data.</text>
</comment>
<reference evidence="4 5" key="1">
    <citation type="submission" date="2024-03" db="EMBL/GenBank/DDBJ databases">
        <title>The Acrasis kona genome and developmental transcriptomes reveal deep origins of eukaryotic multicellular pathways.</title>
        <authorList>
            <person name="Sheikh S."/>
            <person name="Fu C.-J."/>
            <person name="Brown M.W."/>
            <person name="Baldauf S.L."/>
        </authorList>
    </citation>
    <scope>NUCLEOTIDE SEQUENCE [LARGE SCALE GENOMIC DNA]</scope>
    <source>
        <strain evidence="4 5">ATCC MYA-3509</strain>
    </source>
</reference>
<dbReference type="InterPro" id="IPR000555">
    <property type="entry name" value="JAMM/MPN+_dom"/>
</dbReference>
<sequence length="300" mass="34493">MEQDKKEESSTALDVYLHPLVVINISDHFTRVRANSNSKNSGETRVIGCLYGTQEGRRVEVRTSFEMVYGVEDGRIIINAEYVTEKIAQYAQVFPKYEVLGWYSTGDQKLPTDDAIHEQVTLFNDNPLYLLVGVNIKKDMKDIPLTLYEPTVTIENKRQLILWASIPYKIETDEAERIGVDFVNKMERGTTQSSTLVPHFATLYNAVHMLTERIQIITRYLELVKNGTIPVDHKLLRQISSLSHRLPAVDSSKFKSDYNNELNESLLITYMASMTKGTNVLNEVVEKFNVTYERRGRRLY</sequence>
<dbReference type="GO" id="GO:0005737">
    <property type="term" value="C:cytoplasm"/>
    <property type="evidence" value="ECO:0007669"/>
    <property type="project" value="UniProtKB-SubCell"/>
</dbReference>
<evidence type="ECO:0000313" key="4">
    <source>
        <dbReference type="EMBL" id="KAL0487121.1"/>
    </source>
</evidence>
<dbReference type="GO" id="GO:0000338">
    <property type="term" value="P:protein deneddylation"/>
    <property type="evidence" value="ECO:0007669"/>
    <property type="project" value="InterPro"/>
</dbReference>
<dbReference type="EMBL" id="JAOPGA020001302">
    <property type="protein sequence ID" value="KAL0487121.1"/>
    <property type="molecule type" value="Genomic_DNA"/>
</dbReference>
<proteinExistence type="inferred from homology"/>
<comment type="function">
    <text evidence="2">Component of the COP9 signalosome complex (CSN), a complex involved in various cellular and developmental processes.</text>
</comment>
<evidence type="ECO:0000256" key="1">
    <source>
        <dbReference type="ARBA" id="ARBA00010893"/>
    </source>
</evidence>
<dbReference type="GO" id="GO:0008180">
    <property type="term" value="C:COP9 signalosome"/>
    <property type="evidence" value="ECO:0007669"/>
    <property type="project" value="UniProtKB-UniRule"/>
</dbReference>
<dbReference type="PANTHER" id="PTHR10540">
    <property type="entry name" value="EUKARYOTIC TRANSLATION INITIATION FACTOR 3 SUBUNIT F-RELATED"/>
    <property type="match status" value="1"/>
</dbReference>
<protein>
    <recommendedName>
        <fullName evidence="2">COP9 signalosome complex subunit 6</fullName>
    </recommendedName>
</protein>
<dbReference type="InterPro" id="IPR037518">
    <property type="entry name" value="MPN"/>
</dbReference>
<dbReference type="GO" id="GO:0008237">
    <property type="term" value="F:metallopeptidase activity"/>
    <property type="evidence" value="ECO:0007669"/>
    <property type="project" value="InterPro"/>
</dbReference>
<dbReference type="InterPro" id="IPR024969">
    <property type="entry name" value="EIF3F/CSN6-like_C"/>
</dbReference>
<evidence type="ECO:0000313" key="5">
    <source>
        <dbReference type="Proteomes" id="UP001431209"/>
    </source>
</evidence>
<dbReference type="PANTHER" id="PTHR10540:SF8">
    <property type="entry name" value="COP9 SIGNALOSOME COMPLEX SUBUNIT 6"/>
    <property type="match status" value="1"/>
</dbReference>
<keyword evidence="2" id="KW-0736">Signalosome</keyword>
<comment type="similarity">
    <text evidence="1 2">Belongs to the peptidase M67A family. CSN6 subfamily.</text>
</comment>
<dbReference type="PROSITE" id="PS50249">
    <property type="entry name" value="MPN"/>
    <property type="match status" value="1"/>
</dbReference>
<evidence type="ECO:0000259" key="3">
    <source>
        <dbReference type="PROSITE" id="PS50249"/>
    </source>
</evidence>
<dbReference type="Proteomes" id="UP001431209">
    <property type="component" value="Unassembled WGS sequence"/>
</dbReference>
<dbReference type="InterPro" id="IPR033859">
    <property type="entry name" value="MPN_CSN6"/>
</dbReference>
<dbReference type="Gene3D" id="3.40.140.10">
    <property type="entry name" value="Cytidine Deaminase, domain 2"/>
    <property type="match status" value="1"/>
</dbReference>
<organism evidence="4 5">
    <name type="scientific">Acrasis kona</name>
    <dbReference type="NCBI Taxonomy" id="1008807"/>
    <lineage>
        <taxon>Eukaryota</taxon>
        <taxon>Discoba</taxon>
        <taxon>Heterolobosea</taxon>
        <taxon>Tetramitia</taxon>
        <taxon>Eutetramitia</taxon>
        <taxon>Acrasidae</taxon>
        <taxon>Acrasis</taxon>
    </lineage>
</organism>
<gene>
    <name evidence="4" type="ORF">AKO1_000958</name>
</gene>
<dbReference type="Pfam" id="PF01398">
    <property type="entry name" value="JAB"/>
    <property type="match status" value="1"/>
</dbReference>
<keyword evidence="2" id="KW-0963">Cytoplasm</keyword>
<feature type="domain" description="MPN" evidence="3">
    <location>
        <begin position="15"/>
        <end position="154"/>
    </location>
</feature>
<keyword evidence="5" id="KW-1185">Reference proteome</keyword>
<dbReference type="SMART" id="SM00232">
    <property type="entry name" value="JAB_MPN"/>
    <property type="match status" value="1"/>
</dbReference>
<dbReference type="AlphaFoldDB" id="A0AAW2ZBC8"/>